<evidence type="ECO:0000313" key="6">
    <source>
        <dbReference type="Proteomes" id="UP000609064"/>
    </source>
</evidence>
<gene>
    <name evidence="5" type="ORF">GCM10011514_52570</name>
</gene>
<keyword evidence="3" id="KW-0804">Transcription</keyword>
<proteinExistence type="predicted"/>
<evidence type="ECO:0000256" key="3">
    <source>
        <dbReference type="ARBA" id="ARBA00023163"/>
    </source>
</evidence>
<dbReference type="GO" id="GO:0003700">
    <property type="term" value="F:DNA-binding transcription factor activity"/>
    <property type="evidence" value="ECO:0007669"/>
    <property type="project" value="InterPro"/>
</dbReference>
<organism evidence="5 6">
    <name type="scientific">Emticicia aquatilis</name>
    <dbReference type="NCBI Taxonomy" id="1537369"/>
    <lineage>
        <taxon>Bacteria</taxon>
        <taxon>Pseudomonadati</taxon>
        <taxon>Bacteroidota</taxon>
        <taxon>Cytophagia</taxon>
        <taxon>Cytophagales</taxon>
        <taxon>Leadbetterellaceae</taxon>
        <taxon>Emticicia</taxon>
    </lineage>
</organism>
<sequence>MNNDKQIQTFNTEQFVDRFMEPDLKMQEIIRQDYGRFFIVRVEEMLRLSKLPIPPTRATTHTLIFLTSGIATMKIGFHQVEIYADECLVVPAGQVFCYEKYEVNTGFICNFDDNFLVGKIGNKDLLKDFDFLNIWANPIIKPTKVIAKYLAHTFQRILDEYAINGIKNQNIITSNFIAALCDLGYSYEPNSNTTSKTSILLANKFKELLHKQIKTHHLVSDYAALLNVSPNHLNKVIKDVTLKSPSRWIDEAIVTEAKVLLLQTNNAISEVAAEIGIFDQSYFSRLFKKHESISPLAFRKMIEKS</sequence>
<protein>
    <recommendedName>
        <fullName evidence="4">HTH araC/xylS-type domain-containing protein</fullName>
    </recommendedName>
</protein>
<dbReference type="AlphaFoldDB" id="A0A916ZA35"/>
<dbReference type="Pfam" id="PF12833">
    <property type="entry name" value="HTH_18"/>
    <property type="match status" value="1"/>
</dbReference>
<dbReference type="InterPro" id="IPR009057">
    <property type="entry name" value="Homeodomain-like_sf"/>
</dbReference>
<reference evidence="5" key="1">
    <citation type="journal article" date="2014" name="Int. J. Syst. Evol. Microbiol.">
        <title>Complete genome sequence of Corynebacterium casei LMG S-19264T (=DSM 44701T), isolated from a smear-ripened cheese.</title>
        <authorList>
            <consortium name="US DOE Joint Genome Institute (JGI-PGF)"/>
            <person name="Walter F."/>
            <person name="Albersmeier A."/>
            <person name="Kalinowski J."/>
            <person name="Ruckert C."/>
        </authorList>
    </citation>
    <scope>NUCLEOTIDE SEQUENCE</scope>
    <source>
        <strain evidence="5">CGMCC 1.15958</strain>
    </source>
</reference>
<keyword evidence="2" id="KW-0238">DNA-binding</keyword>
<keyword evidence="6" id="KW-1185">Reference proteome</keyword>
<keyword evidence="1" id="KW-0805">Transcription regulation</keyword>
<dbReference type="InterPro" id="IPR018060">
    <property type="entry name" value="HTH_AraC"/>
</dbReference>
<name>A0A916ZA35_9BACT</name>
<evidence type="ECO:0000256" key="2">
    <source>
        <dbReference type="ARBA" id="ARBA00023125"/>
    </source>
</evidence>
<evidence type="ECO:0000259" key="4">
    <source>
        <dbReference type="PROSITE" id="PS01124"/>
    </source>
</evidence>
<dbReference type="EMBL" id="BMKK01000018">
    <property type="protein sequence ID" value="GGD81966.1"/>
    <property type="molecule type" value="Genomic_DNA"/>
</dbReference>
<dbReference type="PANTHER" id="PTHR43280:SF32">
    <property type="entry name" value="TRANSCRIPTIONAL REGULATORY PROTEIN"/>
    <property type="match status" value="1"/>
</dbReference>
<accession>A0A916ZA35</accession>
<dbReference type="Proteomes" id="UP000609064">
    <property type="component" value="Unassembled WGS sequence"/>
</dbReference>
<reference evidence="5" key="2">
    <citation type="submission" date="2020-09" db="EMBL/GenBank/DDBJ databases">
        <authorList>
            <person name="Sun Q."/>
            <person name="Zhou Y."/>
        </authorList>
    </citation>
    <scope>NUCLEOTIDE SEQUENCE</scope>
    <source>
        <strain evidence="5">CGMCC 1.15958</strain>
    </source>
</reference>
<evidence type="ECO:0000256" key="1">
    <source>
        <dbReference type="ARBA" id="ARBA00023015"/>
    </source>
</evidence>
<dbReference type="SUPFAM" id="SSF46689">
    <property type="entry name" value="Homeodomain-like"/>
    <property type="match status" value="1"/>
</dbReference>
<dbReference type="PANTHER" id="PTHR43280">
    <property type="entry name" value="ARAC-FAMILY TRANSCRIPTIONAL REGULATOR"/>
    <property type="match status" value="1"/>
</dbReference>
<dbReference type="GO" id="GO:0043565">
    <property type="term" value="F:sequence-specific DNA binding"/>
    <property type="evidence" value="ECO:0007669"/>
    <property type="project" value="InterPro"/>
</dbReference>
<dbReference type="SMART" id="SM00342">
    <property type="entry name" value="HTH_ARAC"/>
    <property type="match status" value="1"/>
</dbReference>
<dbReference type="RefSeq" id="WP_188771187.1">
    <property type="nucleotide sequence ID" value="NZ_BMKK01000018.1"/>
</dbReference>
<evidence type="ECO:0000313" key="5">
    <source>
        <dbReference type="EMBL" id="GGD81966.1"/>
    </source>
</evidence>
<dbReference type="Gene3D" id="1.10.10.60">
    <property type="entry name" value="Homeodomain-like"/>
    <property type="match status" value="1"/>
</dbReference>
<feature type="domain" description="HTH araC/xylS-type" evidence="4">
    <location>
        <begin position="203"/>
        <end position="301"/>
    </location>
</feature>
<dbReference type="PROSITE" id="PS01124">
    <property type="entry name" value="HTH_ARAC_FAMILY_2"/>
    <property type="match status" value="1"/>
</dbReference>
<comment type="caution">
    <text evidence="5">The sequence shown here is derived from an EMBL/GenBank/DDBJ whole genome shotgun (WGS) entry which is preliminary data.</text>
</comment>